<feature type="region of interest" description="Disordered" evidence="10">
    <location>
        <begin position="68"/>
        <end position="87"/>
    </location>
</feature>
<feature type="transmembrane region" description="Helical" evidence="11">
    <location>
        <begin position="103"/>
        <end position="125"/>
    </location>
</feature>
<evidence type="ECO:0000256" key="4">
    <source>
        <dbReference type="ARBA" id="ARBA00022679"/>
    </source>
</evidence>
<dbReference type="GO" id="GO:0061630">
    <property type="term" value="F:ubiquitin protein ligase activity"/>
    <property type="evidence" value="ECO:0007669"/>
    <property type="project" value="UniProtKB-EC"/>
</dbReference>
<feature type="region of interest" description="Disordered" evidence="10">
    <location>
        <begin position="307"/>
        <end position="354"/>
    </location>
</feature>
<keyword evidence="11" id="KW-0812">Transmembrane</keyword>
<dbReference type="PANTHER" id="PTHR46913:SF19">
    <property type="entry name" value="RING-TYPE E3 UBIQUITIN TRANSFERASE"/>
    <property type="match status" value="1"/>
</dbReference>
<dbReference type="GO" id="GO:0016567">
    <property type="term" value="P:protein ubiquitination"/>
    <property type="evidence" value="ECO:0007669"/>
    <property type="project" value="InterPro"/>
</dbReference>
<feature type="compositionally biased region" description="Pro residues" evidence="10">
    <location>
        <begin position="68"/>
        <end position="84"/>
    </location>
</feature>
<dbReference type="GO" id="GO:0008270">
    <property type="term" value="F:zinc ion binding"/>
    <property type="evidence" value="ECO:0007669"/>
    <property type="project" value="UniProtKB-KW"/>
</dbReference>
<sequence>MASRRRRRRKLLTGSLQIIISDPPCDQFCNPNKNSEHGLPCPLLCLPLCFSTCRRTLPPLPPLHPPPLPPLPPLHPPPLPPPPDFISRDSSSPVKHFQFQVPIFLPMLAAGAALFFLFMTGYVVVRNWRRRGSGGGDSSEEDGAVDERMSNLAEDAADNPIWHIRTVGLGQSMINRITVSRYNQRGEDGDCSNCCVCLSEFEEGERVRVLPKCNHAFHIHCIDTWLASHTNCPICRAPILVPEAAISAAAVAPGSRGGGGMIEEGLEGESRSGVGESRIDELKGGSLLSSMNNGAETAGIRRSVSMDLVPQNGEMRPVTGKSSSSSSSSSLMGEVGKRSLSCSGKIMSSRYNKS</sequence>
<keyword evidence="11" id="KW-0472">Membrane</keyword>
<keyword evidence="7" id="KW-0833">Ubl conjugation pathway</keyword>
<protein>
    <recommendedName>
        <fullName evidence="3">RING-type E3 ubiquitin transferase</fullName>
        <ecNumber evidence="3">2.3.2.27</ecNumber>
    </recommendedName>
</protein>
<evidence type="ECO:0000256" key="3">
    <source>
        <dbReference type="ARBA" id="ARBA00012483"/>
    </source>
</evidence>
<dbReference type="Gene3D" id="3.30.40.10">
    <property type="entry name" value="Zinc/RING finger domain, C3HC4 (zinc finger)"/>
    <property type="match status" value="1"/>
</dbReference>
<keyword evidence="8" id="KW-0862">Zinc</keyword>
<evidence type="ECO:0000256" key="10">
    <source>
        <dbReference type="SAM" id="MobiDB-lite"/>
    </source>
</evidence>
<dbReference type="EC" id="2.3.2.27" evidence="3"/>
<feature type="domain" description="RING-type" evidence="12">
    <location>
        <begin position="194"/>
        <end position="236"/>
    </location>
</feature>
<proteinExistence type="predicted"/>
<dbReference type="PROSITE" id="PS50089">
    <property type="entry name" value="ZF_RING_2"/>
    <property type="match status" value="1"/>
</dbReference>
<name>A0AAV0ERB0_9ASTE</name>
<dbReference type="SMART" id="SM00184">
    <property type="entry name" value="RING"/>
    <property type="match status" value="1"/>
</dbReference>
<comment type="caution">
    <text evidence="13">The sequence shown here is derived from an EMBL/GenBank/DDBJ whole genome shotgun (WGS) entry which is preliminary data.</text>
</comment>
<comment type="pathway">
    <text evidence="2">Protein modification; protein ubiquitination.</text>
</comment>
<organism evidence="13 14">
    <name type="scientific">Cuscuta epithymum</name>
    <dbReference type="NCBI Taxonomy" id="186058"/>
    <lineage>
        <taxon>Eukaryota</taxon>
        <taxon>Viridiplantae</taxon>
        <taxon>Streptophyta</taxon>
        <taxon>Embryophyta</taxon>
        <taxon>Tracheophyta</taxon>
        <taxon>Spermatophyta</taxon>
        <taxon>Magnoliopsida</taxon>
        <taxon>eudicotyledons</taxon>
        <taxon>Gunneridae</taxon>
        <taxon>Pentapetalae</taxon>
        <taxon>asterids</taxon>
        <taxon>lamiids</taxon>
        <taxon>Solanales</taxon>
        <taxon>Convolvulaceae</taxon>
        <taxon>Cuscuteae</taxon>
        <taxon>Cuscuta</taxon>
        <taxon>Cuscuta subgen. Cuscuta</taxon>
    </lineage>
</organism>
<evidence type="ECO:0000256" key="1">
    <source>
        <dbReference type="ARBA" id="ARBA00000900"/>
    </source>
</evidence>
<dbReference type="Pfam" id="PF13639">
    <property type="entry name" value="zf-RING_2"/>
    <property type="match status" value="1"/>
</dbReference>
<keyword evidence="11" id="KW-1133">Transmembrane helix</keyword>
<gene>
    <name evidence="13" type="ORF">CEPIT_LOCUS26947</name>
</gene>
<dbReference type="InterPro" id="IPR044600">
    <property type="entry name" value="ATL1/ATL16-like"/>
</dbReference>
<evidence type="ECO:0000256" key="5">
    <source>
        <dbReference type="ARBA" id="ARBA00022723"/>
    </source>
</evidence>
<evidence type="ECO:0000256" key="11">
    <source>
        <dbReference type="SAM" id="Phobius"/>
    </source>
</evidence>
<evidence type="ECO:0000256" key="7">
    <source>
        <dbReference type="ARBA" id="ARBA00022786"/>
    </source>
</evidence>
<dbReference type="PANTHER" id="PTHR46913">
    <property type="entry name" value="RING-H2 FINGER PROTEIN ATL16"/>
    <property type="match status" value="1"/>
</dbReference>
<dbReference type="SUPFAM" id="SSF57850">
    <property type="entry name" value="RING/U-box"/>
    <property type="match status" value="1"/>
</dbReference>
<keyword evidence="6 9" id="KW-0863">Zinc-finger</keyword>
<dbReference type="AlphaFoldDB" id="A0AAV0ERB0"/>
<evidence type="ECO:0000256" key="6">
    <source>
        <dbReference type="ARBA" id="ARBA00022771"/>
    </source>
</evidence>
<dbReference type="EMBL" id="CAMAPF010000938">
    <property type="protein sequence ID" value="CAH9125683.1"/>
    <property type="molecule type" value="Genomic_DNA"/>
</dbReference>
<reference evidence="13" key="1">
    <citation type="submission" date="2022-07" db="EMBL/GenBank/DDBJ databases">
        <authorList>
            <person name="Macas J."/>
            <person name="Novak P."/>
            <person name="Neumann P."/>
        </authorList>
    </citation>
    <scope>NUCLEOTIDE SEQUENCE</scope>
</reference>
<dbReference type="Proteomes" id="UP001152523">
    <property type="component" value="Unassembled WGS sequence"/>
</dbReference>
<evidence type="ECO:0000259" key="12">
    <source>
        <dbReference type="PROSITE" id="PS50089"/>
    </source>
</evidence>
<dbReference type="InterPro" id="IPR013083">
    <property type="entry name" value="Znf_RING/FYVE/PHD"/>
</dbReference>
<evidence type="ECO:0000256" key="2">
    <source>
        <dbReference type="ARBA" id="ARBA00004906"/>
    </source>
</evidence>
<keyword evidence="14" id="KW-1185">Reference proteome</keyword>
<dbReference type="InterPro" id="IPR001841">
    <property type="entry name" value="Znf_RING"/>
</dbReference>
<keyword evidence="5" id="KW-0479">Metal-binding</keyword>
<evidence type="ECO:0000313" key="13">
    <source>
        <dbReference type="EMBL" id="CAH9125683.1"/>
    </source>
</evidence>
<evidence type="ECO:0000256" key="9">
    <source>
        <dbReference type="PROSITE-ProRule" id="PRU00175"/>
    </source>
</evidence>
<evidence type="ECO:0000256" key="8">
    <source>
        <dbReference type="ARBA" id="ARBA00022833"/>
    </source>
</evidence>
<comment type="catalytic activity">
    <reaction evidence="1">
        <text>S-ubiquitinyl-[E2 ubiquitin-conjugating enzyme]-L-cysteine + [acceptor protein]-L-lysine = [E2 ubiquitin-conjugating enzyme]-L-cysteine + N(6)-ubiquitinyl-[acceptor protein]-L-lysine.</text>
        <dbReference type="EC" id="2.3.2.27"/>
    </reaction>
</comment>
<accession>A0AAV0ERB0</accession>
<evidence type="ECO:0000313" key="14">
    <source>
        <dbReference type="Proteomes" id="UP001152523"/>
    </source>
</evidence>
<keyword evidence="4" id="KW-0808">Transferase</keyword>
<dbReference type="CDD" id="cd16461">
    <property type="entry name" value="RING-H2_EL5-like"/>
    <property type="match status" value="1"/>
</dbReference>